<name>X1S2L1_9ZZZZ</name>
<accession>X1S2L1</accession>
<dbReference type="AlphaFoldDB" id="X1S2L1"/>
<proteinExistence type="predicted"/>
<gene>
    <name evidence="1" type="ORF">S12H4_06440</name>
</gene>
<comment type="caution">
    <text evidence="1">The sequence shown here is derived from an EMBL/GenBank/DDBJ whole genome shotgun (WGS) entry which is preliminary data.</text>
</comment>
<dbReference type="EMBL" id="BARW01002263">
    <property type="protein sequence ID" value="GAI69675.1"/>
    <property type="molecule type" value="Genomic_DNA"/>
</dbReference>
<reference evidence="1" key="1">
    <citation type="journal article" date="2014" name="Front. Microbiol.">
        <title>High frequency of phylogenetically diverse reductive dehalogenase-homologous genes in deep subseafloor sedimentary metagenomes.</title>
        <authorList>
            <person name="Kawai M."/>
            <person name="Futagami T."/>
            <person name="Toyoda A."/>
            <person name="Takaki Y."/>
            <person name="Nishi S."/>
            <person name="Hori S."/>
            <person name="Arai W."/>
            <person name="Tsubouchi T."/>
            <person name="Morono Y."/>
            <person name="Uchiyama I."/>
            <person name="Ito T."/>
            <person name="Fujiyama A."/>
            <person name="Inagaki F."/>
            <person name="Takami H."/>
        </authorList>
    </citation>
    <scope>NUCLEOTIDE SEQUENCE</scope>
    <source>
        <strain evidence="1">Expedition CK06-06</strain>
    </source>
</reference>
<protein>
    <submittedName>
        <fullName evidence="1">Uncharacterized protein</fullName>
    </submittedName>
</protein>
<evidence type="ECO:0000313" key="1">
    <source>
        <dbReference type="EMBL" id="GAI69675.1"/>
    </source>
</evidence>
<sequence>MTENKIVTITPYSEEWRRCMANANRSDKEFMPLRFKGKKLSDLKELLAKEKK</sequence>
<organism evidence="1">
    <name type="scientific">marine sediment metagenome</name>
    <dbReference type="NCBI Taxonomy" id="412755"/>
    <lineage>
        <taxon>unclassified sequences</taxon>
        <taxon>metagenomes</taxon>
        <taxon>ecological metagenomes</taxon>
    </lineage>
</organism>